<dbReference type="Proteomes" id="UP000030746">
    <property type="component" value="Unassembled WGS sequence"/>
</dbReference>
<organism evidence="4 5">
    <name type="scientific">Lottia gigantea</name>
    <name type="common">Giant owl limpet</name>
    <dbReference type="NCBI Taxonomy" id="225164"/>
    <lineage>
        <taxon>Eukaryota</taxon>
        <taxon>Metazoa</taxon>
        <taxon>Spiralia</taxon>
        <taxon>Lophotrochozoa</taxon>
        <taxon>Mollusca</taxon>
        <taxon>Gastropoda</taxon>
        <taxon>Patellogastropoda</taxon>
        <taxon>Lottioidea</taxon>
        <taxon>Lottiidae</taxon>
        <taxon>Lottia</taxon>
    </lineage>
</organism>
<keyword evidence="1" id="KW-0106">Calcium</keyword>
<dbReference type="GO" id="GO:0005509">
    <property type="term" value="F:calcium ion binding"/>
    <property type="evidence" value="ECO:0007669"/>
    <property type="project" value="InterPro"/>
</dbReference>
<dbReference type="EMBL" id="KB200701">
    <property type="protein sequence ID" value="ESP00477.1"/>
    <property type="molecule type" value="Genomic_DNA"/>
</dbReference>
<accession>V4B2D5</accession>
<keyword evidence="5" id="KW-1185">Reference proteome</keyword>
<proteinExistence type="predicted"/>
<dbReference type="PROSITE" id="PS00018">
    <property type="entry name" value="EF_HAND_1"/>
    <property type="match status" value="1"/>
</dbReference>
<keyword evidence="2" id="KW-0732">Signal</keyword>
<dbReference type="AlphaFoldDB" id="V4B2D5"/>
<dbReference type="Gene3D" id="1.10.238.10">
    <property type="entry name" value="EF-hand"/>
    <property type="match status" value="1"/>
</dbReference>
<feature type="domain" description="EF-hand" evidence="3">
    <location>
        <begin position="95"/>
        <end position="130"/>
    </location>
</feature>
<dbReference type="KEGG" id="lgi:LOTGIDRAFT_230731"/>
<gene>
    <name evidence="4" type="ORF">LOTGIDRAFT_230731</name>
</gene>
<dbReference type="RefSeq" id="XP_009048596.1">
    <property type="nucleotide sequence ID" value="XM_009050348.1"/>
</dbReference>
<dbReference type="GeneID" id="20248390"/>
<reference evidence="4 5" key="1">
    <citation type="journal article" date="2013" name="Nature">
        <title>Insights into bilaterian evolution from three spiralian genomes.</title>
        <authorList>
            <person name="Simakov O."/>
            <person name="Marletaz F."/>
            <person name="Cho S.J."/>
            <person name="Edsinger-Gonzales E."/>
            <person name="Havlak P."/>
            <person name="Hellsten U."/>
            <person name="Kuo D.H."/>
            <person name="Larsson T."/>
            <person name="Lv J."/>
            <person name="Arendt D."/>
            <person name="Savage R."/>
            <person name="Osoegawa K."/>
            <person name="de Jong P."/>
            <person name="Grimwood J."/>
            <person name="Chapman J.A."/>
            <person name="Shapiro H."/>
            <person name="Aerts A."/>
            <person name="Otillar R.P."/>
            <person name="Terry A.Y."/>
            <person name="Boore J.L."/>
            <person name="Grigoriev I.V."/>
            <person name="Lindberg D.R."/>
            <person name="Seaver E.C."/>
            <person name="Weisblat D.A."/>
            <person name="Putnam N.H."/>
            <person name="Rokhsar D.S."/>
        </authorList>
    </citation>
    <scope>NUCLEOTIDE SEQUENCE [LARGE SCALE GENOMIC DNA]</scope>
</reference>
<protein>
    <recommendedName>
        <fullName evidence="3">EF-hand domain-containing protein</fullName>
    </recommendedName>
</protein>
<dbReference type="InterPro" id="IPR018247">
    <property type="entry name" value="EF_Hand_1_Ca_BS"/>
</dbReference>
<evidence type="ECO:0000313" key="5">
    <source>
        <dbReference type="Proteomes" id="UP000030746"/>
    </source>
</evidence>
<dbReference type="CTD" id="20248390"/>
<dbReference type="InterPro" id="IPR011992">
    <property type="entry name" value="EF-hand-dom_pair"/>
</dbReference>
<dbReference type="PROSITE" id="PS50222">
    <property type="entry name" value="EF_HAND_2"/>
    <property type="match status" value="1"/>
</dbReference>
<evidence type="ECO:0000256" key="2">
    <source>
        <dbReference type="SAM" id="SignalP"/>
    </source>
</evidence>
<evidence type="ECO:0000313" key="4">
    <source>
        <dbReference type="EMBL" id="ESP00477.1"/>
    </source>
</evidence>
<dbReference type="HOGENOM" id="CLU_139961_0_0_1"/>
<dbReference type="SUPFAM" id="SSF47473">
    <property type="entry name" value="EF-hand"/>
    <property type="match status" value="1"/>
</dbReference>
<evidence type="ECO:0000259" key="3">
    <source>
        <dbReference type="PROSITE" id="PS50222"/>
    </source>
</evidence>
<dbReference type="InterPro" id="IPR002048">
    <property type="entry name" value="EF_hand_dom"/>
</dbReference>
<name>V4B2D5_LOTGI</name>
<sequence>MKLALILVAVVLVVNVEGWRLTRRTSRFTIPRFPIPRFPTPCYPISRFPKPRKPSIPRMPWGKRNVREAEGDAGFKAAAEDGVLSNDEIKSVFGVKDEDLADFYDLYDVNGDGKITVEEYQSVTTILANAGDKEN</sequence>
<feature type="chain" id="PRO_5004716582" description="EF-hand domain-containing protein" evidence="2">
    <location>
        <begin position="19"/>
        <end position="135"/>
    </location>
</feature>
<dbReference type="Pfam" id="PF13202">
    <property type="entry name" value="EF-hand_5"/>
    <property type="match status" value="1"/>
</dbReference>
<feature type="signal peptide" evidence="2">
    <location>
        <begin position="1"/>
        <end position="18"/>
    </location>
</feature>
<evidence type="ECO:0000256" key="1">
    <source>
        <dbReference type="ARBA" id="ARBA00022837"/>
    </source>
</evidence>